<feature type="region of interest" description="Disordered" evidence="1">
    <location>
        <begin position="1"/>
        <end position="30"/>
    </location>
</feature>
<dbReference type="SUPFAM" id="SSF46565">
    <property type="entry name" value="Chaperone J-domain"/>
    <property type="match status" value="1"/>
</dbReference>
<dbReference type="Gene3D" id="1.10.287.110">
    <property type="entry name" value="DnaJ domain"/>
    <property type="match status" value="1"/>
</dbReference>
<dbReference type="SMART" id="SM00271">
    <property type="entry name" value="DnaJ"/>
    <property type="match status" value="1"/>
</dbReference>
<dbReference type="Proteomes" id="UP000245168">
    <property type="component" value="Unassembled WGS sequence"/>
</dbReference>
<feature type="domain" description="J" evidence="2">
    <location>
        <begin position="150"/>
        <end position="207"/>
    </location>
</feature>
<dbReference type="InterPro" id="IPR036869">
    <property type="entry name" value="J_dom_sf"/>
</dbReference>
<accession>A0A2U2BS46</accession>
<dbReference type="InterPro" id="IPR001623">
    <property type="entry name" value="DnaJ_domain"/>
</dbReference>
<comment type="caution">
    <text evidence="3">The sequence shown here is derived from an EMBL/GenBank/DDBJ whole genome shotgun (WGS) entry which is preliminary data.</text>
</comment>
<gene>
    <name evidence="3" type="ORF">DDZ18_11530</name>
</gene>
<dbReference type="PRINTS" id="PR00625">
    <property type="entry name" value="JDOMAIN"/>
</dbReference>
<evidence type="ECO:0000313" key="3">
    <source>
        <dbReference type="EMBL" id="PWE16816.1"/>
    </source>
</evidence>
<dbReference type="OrthoDB" id="9786294at2"/>
<evidence type="ECO:0000259" key="2">
    <source>
        <dbReference type="PROSITE" id="PS50076"/>
    </source>
</evidence>
<dbReference type="PROSITE" id="PS50076">
    <property type="entry name" value="DNAJ_2"/>
    <property type="match status" value="1"/>
</dbReference>
<keyword evidence="4" id="KW-1185">Reference proteome</keyword>
<dbReference type="CDD" id="cd06257">
    <property type="entry name" value="DnaJ"/>
    <property type="match status" value="1"/>
</dbReference>
<name>A0A2U2BS46_9PROT</name>
<evidence type="ECO:0000313" key="4">
    <source>
        <dbReference type="Proteomes" id="UP000245168"/>
    </source>
</evidence>
<organism evidence="3 4">
    <name type="scientific">Marinicauda salina</name>
    <dbReference type="NCBI Taxonomy" id="2135793"/>
    <lineage>
        <taxon>Bacteria</taxon>
        <taxon>Pseudomonadati</taxon>
        <taxon>Pseudomonadota</taxon>
        <taxon>Alphaproteobacteria</taxon>
        <taxon>Maricaulales</taxon>
        <taxon>Maricaulaceae</taxon>
        <taxon>Marinicauda</taxon>
    </lineage>
</organism>
<evidence type="ECO:0000256" key="1">
    <source>
        <dbReference type="SAM" id="MobiDB-lite"/>
    </source>
</evidence>
<protein>
    <submittedName>
        <fullName evidence="3">Molecular chaperone DnaJ</fullName>
    </submittedName>
</protein>
<dbReference type="EMBL" id="QEXV01000005">
    <property type="protein sequence ID" value="PWE16816.1"/>
    <property type="molecule type" value="Genomic_DNA"/>
</dbReference>
<feature type="compositionally biased region" description="Basic and acidic residues" evidence="1">
    <location>
        <begin position="10"/>
        <end position="30"/>
    </location>
</feature>
<dbReference type="Pfam" id="PF00226">
    <property type="entry name" value="DnaJ"/>
    <property type="match status" value="1"/>
</dbReference>
<reference evidence="4" key="1">
    <citation type="submission" date="2018-05" db="EMBL/GenBank/DDBJ databases">
        <authorList>
            <person name="Liu B.-T."/>
        </authorList>
    </citation>
    <scope>NUCLEOTIDE SEQUENCE [LARGE SCALE GENOMIC DNA]</scope>
    <source>
        <strain evidence="4">WD6-1</strain>
    </source>
</reference>
<dbReference type="RefSeq" id="WP_109253539.1">
    <property type="nucleotide sequence ID" value="NZ_QEXV01000005.1"/>
</dbReference>
<sequence>MADTFQYKPRFKDIRIKPPRDEPRMDERECEYPRCRRKAEARAPKAPDRLNEHYWFCARHAGEYNKSWNFFEGMSESAVRAYQESLAYGHRPTWSFKAGASTRKKAEHASVDWQRAFFDPFSLFGERPPPGHDRAHSEPEKRRHGRLVEKALDTLGLEYEAEKASVRKRYAELVRSYHPDSNGGDRSFEDQLQKVVAAYQILRNSGLA</sequence>
<dbReference type="AlphaFoldDB" id="A0A2U2BS46"/>
<proteinExistence type="predicted"/>